<dbReference type="RefSeq" id="WP_220620627.1">
    <property type="nucleotide sequence ID" value="NZ_RKLR01000019.1"/>
</dbReference>
<keyword evidence="3" id="KW-1185">Reference proteome</keyword>
<dbReference type="AlphaFoldDB" id="A0AAW4PWS1"/>
<sequence length="443" mass="48355">MSSETDGFEVVRKQSTRRADPRLTVYQDGNGYLNATAIDRHFEDVDGVQVLIDQDAGRIAFRPADEVNNVDTYSLTHTDAGADIRLRTPLRTLGVDLDAIEETRYFDLEPADGLVVADVSALLVVSDVVGDVDIGREDDVDYSENDGAEPDDTDEATDADVEAAVDETTPDESESGDETQSTSVADVPVLEDADDPTTEEKVAAYLHREIEGDGGTLETTCGEIGDAVDEDGRAIPHALKGLDEYEAEKTDKADDGEAAIWAVRRAGDDETEDPASAGTTEDETDASDESDDELDEAINDVLGGSDSGLDEPDEEDVRFWCGFCGQGPFRRETQVEGHHNRNDHPGEYVPRTTDPAEEQLLDGDGPELTTDTSLTAYQRVAEWFGQNVPEYSYWKTEDVAIECDITGNEARDALETLSEDLEDYIIENDGRLWHVRAPTGGDD</sequence>
<evidence type="ECO:0000313" key="2">
    <source>
        <dbReference type="EMBL" id="MBX0325766.1"/>
    </source>
</evidence>
<dbReference type="EMBL" id="RKLR01000019">
    <property type="protein sequence ID" value="MBX0325766.1"/>
    <property type="molecule type" value="Genomic_DNA"/>
</dbReference>
<feature type="compositionally biased region" description="Acidic residues" evidence="1">
    <location>
        <begin position="136"/>
        <end position="177"/>
    </location>
</feature>
<name>A0AAW4PWS1_9EURY</name>
<organism evidence="2 3">
    <name type="scientific">Haloarcula rubra</name>
    <dbReference type="NCBI Taxonomy" id="2487747"/>
    <lineage>
        <taxon>Archaea</taxon>
        <taxon>Methanobacteriati</taxon>
        <taxon>Methanobacteriota</taxon>
        <taxon>Stenosarchaea group</taxon>
        <taxon>Halobacteria</taxon>
        <taxon>Halobacteriales</taxon>
        <taxon>Haloarculaceae</taxon>
        <taxon>Haloarcula</taxon>
    </lineage>
</organism>
<feature type="compositionally biased region" description="Acidic residues" evidence="1">
    <location>
        <begin position="280"/>
        <end position="298"/>
    </location>
</feature>
<reference evidence="2 3" key="1">
    <citation type="submission" date="2021-06" db="EMBL/GenBank/DDBJ databases">
        <title>Halomicroarcula sp. a new haloarchaeum isolated from saline soil.</title>
        <authorList>
            <person name="Duran-Viseras A."/>
            <person name="Sanchez-Porro C."/>
            <person name="Ventosa A."/>
        </authorList>
    </citation>
    <scope>NUCLEOTIDE SEQUENCE [LARGE SCALE GENOMIC DNA]</scope>
    <source>
        <strain evidence="2 3">F13</strain>
    </source>
</reference>
<gene>
    <name evidence="2" type="ORF">EGH21_22370</name>
</gene>
<evidence type="ECO:0008006" key="4">
    <source>
        <dbReference type="Google" id="ProtNLM"/>
    </source>
</evidence>
<comment type="caution">
    <text evidence="2">The sequence shown here is derived from an EMBL/GenBank/DDBJ whole genome shotgun (WGS) entry which is preliminary data.</text>
</comment>
<evidence type="ECO:0000256" key="1">
    <source>
        <dbReference type="SAM" id="MobiDB-lite"/>
    </source>
</evidence>
<dbReference type="Proteomes" id="UP001430377">
    <property type="component" value="Unassembled WGS sequence"/>
</dbReference>
<feature type="region of interest" description="Disordered" evidence="1">
    <location>
        <begin position="135"/>
        <end position="197"/>
    </location>
</feature>
<protein>
    <recommendedName>
        <fullName evidence="4">C2H2-type domain-containing protein</fullName>
    </recommendedName>
</protein>
<evidence type="ECO:0000313" key="3">
    <source>
        <dbReference type="Proteomes" id="UP001430377"/>
    </source>
</evidence>
<feature type="region of interest" description="Disordered" evidence="1">
    <location>
        <begin position="248"/>
        <end position="313"/>
    </location>
</feature>
<accession>A0AAW4PWS1</accession>
<proteinExistence type="predicted"/>